<protein>
    <recommendedName>
        <fullName evidence="7">Structure-specific endonuclease subunit SLX4</fullName>
    </recommendedName>
</protein>
<dbReference type="GeneID" id="25312915"/>
<dbReference type="GO" id="GO:0004519">
    <property type="term" value="F:endonuclease activity"/>
    <property type="evidence" value="ECO:0007669"/>
    <property type="project" value="UniProtKB-KW"/>
</dbReference>
<keyword evidence="9" id="KW-0540">Nuclease</keyword>
<dbReference type="AlphaFoldDB" id="A0A0F4Z423"/>
<keyword evidence="3" id="KW-0227">DNA damage</keyword>
<dbReference type="EMBL" id="LASV01000036">
    <property type="protein sequence ID" value="KKA25100.1"/>
    <property type="molecule type" value="Genomic_DNA"/>
</dbReference>
<feature type="compositionally biased region" description="Low complexity" evidence="8">
    <location>
        <begin position="305"/>
        <end position="315"/>
    </location>
</feature>
<feature type="compositionally biased region" description="Basic and acidic residues" evidence="8">
    <location>
        <begin position="134"/>
        <end position="163"/>
    </location>
</feature>
<keyword evidence="4" id="KW-0233">DNA recombination</keyword>
<feature type="compositionally biased region" description="Polar residues" evidence="8">
    <location>
        <begin position="1"/>
        <end position="18"/>
    </location>
</feature>
<dbReference type="Proteomes" id="UP000053958">
    <property type="component" value="Unassembled WGS sequence"/>
</dbReference>
<evidence type="ECO:0000313" key="9">
    <source>
        <dbReference type="EMBL" id="KKA25100.1"/>
    </source>
</evidence>
<dbReference type="Pfam" id="PF09494">
    <property type="entry name" value="Slx4"/>
    <property type="match status" value="1"/>
</dbReference>
<dbReference type="InterPro" id="IPR018574">
    <property type="entry name" value="Structure-sp_endonuc_su_Slx4"/>
</dbReference>
<keyword evidence="9" id="KW-0255">Endonuclease</keyword>
<gene>
    <name evidence="9" type="ORF">T310_0861</name>
</gene>
<feature type="region of interest" description="Disordered" evidence="8">
    <location>
        <begin position="134"/>
        <end position="328"/>
    </location>
</feature>
<evidence type="ECO:0000313" key="10">
    <source>
        <dbReference type="Proteomes" id="UP000053958"/>
    </source>
</evidence>
<comment type="subcellular location">
    <subcellularLocation>
        <location evidence="1">Nucleus</location>
    </subcellularLocation>
</comment>
<feature type="compositionally biased region" description="Polar residues" evidence="8">
    <location>
        <begin position="257"/>
        <end position="273"/>
    </location>
</feature>
<proteinExistence type="inferred from homology"/>
<reference evidence="9 10" key="1">
    <citation type="submission" date="2015-04" db="EMBL/GenBank/DDBJ databases">
        <authorList>
            <person name="Heijne W.H."/>
            <person name="Fedorova N.D."/>
            <person name="Nierman W.C."/>
            <person name="Vollebregt A.W."/>
            <person name="Zhao Z."/>
            <person name="Wu L."/>
            <person name="Kumar M."/>
            <person name="Stam H."/>
            <person name="van den Berg M.A."/>
            <person name="Pel H.J."/>
        </authorList>
    </citation>
    <scope>NUCLEOTIDE SEQUENCE [LARGE SCALE GENOMIC DNA]</scope>
    <source>
        <strain evidence="9 10">CBS 393.64</strain>
    </source>
</reference>
<keyword evidence="6" id="KW-0539">Nucleus</keyword>
<dbReference type="RefSeq" id="XP_013331712.1">
    <property type="nucleotide sequence ID" value="XM_013476258.1"/>
</dbReference>
<feature type="region of interest" description="Disordered" evidence="8">
    <location>
        <begin position="1"/>
        <end position="71"/>
    </location>
</feature>
<evidence type="ECO:0000256" key="3">
    <source>
        <dbReference type="ARBA" id="ARBA00022763"/>
    </source>
</evidence>
<evidence type="ECO:0000256" key="2">
    <source>
        <dbReference type="ARBA" id="ARBA00006661"/>
    </source>
</evidence>
<evidence type="ECO:0000256" key="6">
    <source>
        <dbReference type="ARBA" id="ARBA00023242"/>
    </source>
</evidence>
<keyword evidence="10" id="KW-1185">Reference proteome</keyword>
<comment type="caution">
    <text evidence="9">The sequence shown here is derived from an EMBL/GenBank/DDBJ whole genome shotgun (WGS) entry which is preliminary data.</text>
</comment>
<keyword evidence="5" id="KW-0234">DNA repair</keyword>
<name>A0A0F4Z423_RASE3</name>
<accession>A0A0F4Z423</accession>
<dbReference type="CDD" id="cd22999">
    <property type="entry name" value="SAP_SLX4"/>
    <property type="match status" value="1"/>
</dbReference>
<feature type="compositionally biased region" description="Basic and acidic residues" evidence="8">
    <location>
        <begin position="20"/>
        <end position="32"/>
    </location>
</feature>
<feature type="compositionally biased region" description="Acidic residues" evidence="8">
    <location>
        <begin position="243"/>
        <end position="252"/>
    </location>
</feature>
<dbReference type="GO" id="GO:0006281">
    <property type="term" value="P:DNA repair"/>
    <property type="evidence" value="ECO:0007669"/>
    <property type="project" value="UniProtKB-KW"/>
</dbReference>
<dbReference type="OrthoDB" id="5349119at2759"/>
<feature type="compositionally biased region" description="Polar residues" evidence="8">
    <location>
        <begin position="164"/>
        <end position="196"/>
    </location>
</feature>
<dbReference type="GO" id="GO:0006310">
    <property type="term" value="P:DNA recombination"/>
    <property type="evidence" value="ECO:0007669"/>
    <property type="project" value="UniProtKB-KW"/>
</dbReference>
<comment type="similarity">
    <text evidence="2">Belongs to the SLX4 family.</text>
</comment>
<evidence type="ECO:0000256" key="5">
    <source>
        <dbReference type="ARBA" id="ARBA00023204"/>
    </source>
</evidence>
<keyword evidence="9" id="KW-0378">Hydrolase</keyword>
<evidence type="ECO:0000256" key="1">
    <source>
        <dbReference type="ARBA" id="ARBA00004123"/>
    </source>
</evidence>
<organism evidence="9 10">
    <name type="scientific">Rasamsonia emersonii (strain ATCC 16479 / CBS 393.64 / IMI 116815)</name>
    <dbReference type="NCBI Taxonomy" id="1408163"/>
    <lineage>
        <taxon>Eukaryota</taxon>
        <taxon>Fungi</taxon>
        <taxon>Dikarya</taxon>
        <taxon>Ascomycota</taxon>
        <taxon>Pezizomycotina</taxon>
        <taxon>Eurotiomycetes</taxon>
        <taxon>Eurotiomycetidae</taxon>
        <taxon>Eurotiales</taxon>
        <taxon>Trichocomaceae</taxon>
        <taxon>Rasamsonia</taxon>
    </lineage>
</organism>
<evidence type="ECO:0000256" key="7">
    <source>
        <dbReference type="ARBA" id="ARBA00029496"/>
    </source>
</evidence>
<evidence type="ECO:0000256" key="4">
    <source>
        <dbReference type="ARBA" id="ARBA00023172"/>
    </source>
</evidence>
<feature type="compositionally biased region" description="Pro residues" evidence="8">
    <location>
        <begin position="283"/>
        <end position="298"/>
    </location>
</feature>
<dbReference type="GO" id="GO:0033557">
    <property type="term" value="C:Slx1-Slx4 complex"/>
    <property type="evidence" value="ECO:0007669"/>
    <property type="project" value="InterPro"/>
</dbReference>
<evidence type="ECO:0000256" key="8">
    <source>
        <dbReference type="SAM" id="MobiDB-lite"/>
    </source>
</evidence>
<sequence length="396" mass="43303">MVDSPDVSSARQTISQANPDRVDGPQETKDDSLEIATNSNVQSKPASIRQQNQEQLVSERESSVPLELAKPVNHREATVAVKEPSVPPPEMPRYSGFTDAELRKQIASYGFKPVKGRNKMIALLEKCWKSMHPTVEKVQEEESRESYSHGLEQTEKAKTKSGDSTKSADQATVTVGSQTRASSRQANKGEQQQSDKPISRGRSKKAQTASSGRSKGKKKKGASETENLKGTTTAPPSAAIVVEEIEDSEEEVIPSPTRIQQQQQSRYFSSNANARHRSTTTPALPPLPLSSSPSPSPGNTPKRSTTTSTTTIHNTNHNDDDHGDDNQLPNLFTQITEAIRAQPRMPSGGPGQKRRPTWHEKILLYDPIVVEDLATWLNTEGLGLIGEDREVSAGLE</sequence>
<dbReference type="GO" id="GO:0006260">
    <property type="term" value="P:DNA replication"/>
    <property type="evidence" value="ECO:0007669"/>
    <property type="project" value="InterPro"/>
</dbReference>
<feature type="compositionally biased region" description="Polar residues" evidence="8">
    <location>
        <begin position="35"/>
        <end position="56"/>
    </location>
</feature>